<dbReference type="InterPro" id="IPR027417">
    <property type="entry name" value="P-loop_NTPase"/>
</dbReference>
<feature type="domain" description="NACHT" evidence="2">
    <location>
        <begin position="65"/>
        <end position="213"/>
    </location>
</feature>
<evidence type="ECO:0000259" key="2">
    <source>
        <dbReference type="PROSITE" id="PS50837"/>
    </source>
</evidence>
<sequence length="654" mass="73847">MIDRKVAEVKFWIKTPHFDQPYERALDQKEPGTAEWLLSQQVASDWLNRHGQGLPDSKRRKFDEQALWVQGNPGCGKTILAASTITELRDTQITSNISPQVFYFFFRDGLPEFQDPSAPLRAFLAQMFHAKRTDEDVIDRFSFIMDETSSGSPVASRGALLELLQLCIGDSESAIFIIDGLDECEDPEVVTKDLLALTNGSKNIKLLLFSRPNVSALFKTVPDKQRLNIGNLNKADIEALVRSQLDEMDEEEMFPATADITELGDRMIFGASGMFLWVRLMLAYLNSPALTRRQRSEAIMNITTPEGLEQMYDRIVVLIQGKNSAERGLASRIFVWLLYSKRPLTTQELQVAISDDGSLQSGVDDDYVDFKRSVIMSCAGLVEVQTTSSDTFAADIRSFQFIHLSAKEYMLDHDVSDMRNIPHGTRSMSITATGQGAILAQIATRCLAVLCYRLPTDPLSGSLGSNIMPTELHKMFPFVAYATCYWIDHCLELLRSHRDEGTIHTNVFPILDTFLSQKRNLMAWIEASYIFRRIPNASKLEEVSRIISPLILENRSKNDLLSKLVRDLTELARYVNVLDEDWGRQLLQSPADVWEEITAFTSSRLVEGTRHTQVHTLIMEPPKTKLIGSRYLSKISELSEDGKTVAILSIWPSK</sequence>
<evidence type="ECO:0000256" key="1">
    <source>
        <dbReference type="ARBA" id="ARBA00022737"/>
    </source>
</evidence>
<name>A0ABR3RKS2_9PLEO</name>
<comment type="caution">
    <text evidence="3">The sequence shown here is derived from an EMBL/GenBank/DDBJ whole genome shotgun (WGS) entry which is preliminary data.</text>
</comment>
<organism evidence="3 4">
    <name type="scientific">Paraconiothyrium brasiliense</name>
    <dbReference type="NCBI Taxonomy" id="300254"/>
    <lineage>
        <taxon>Eukaryota</taxon>
        <taxon>Fungi</taxon>
        <taxon>Dikarya</taxon>
        <taxon>Ascomycota</taxon>
        <taxon>Pezizomycotina</taxon>
        <taxon>Dothideomycetes</taxon>
        <taxon>Pleosporomycetidae</taxon>
        <taxon>Pleosporales</taxon>
        <taxon>Massarineae</taxon>
        <taxon>Didymosphaeriaceae</taxon>
        <taxon>Paraconiothyrium</taxon>
    </lineage>
</organism>
<accession>A0ABR3RKS2</accession>
<gene>
    <name evidence="3" type="ORF">SLS60_004588</name>
</gene>
<dbReference type="InterPro" id="IPR007111">
    <property type="entry name" value="NACHT_NTPase"/>
</dbReference>
<dbReference type="Proteomes" id="UP001521785">
    <property type="component" value="Unassembled WGS sequence"/>
</dbReference>
<evidence type="ECO:0000313" key="4">
    <source>
        <dbReference type="Proteomes" id="UP001521785"/>
    </source>
</evidence>
<dbReference type="PROSITE" id="PS50837">
    <property type="entry name" value="NACHT"/>
    <property type="match status" value="1"/>
</dbReference>
<evidence type="ECO:0000313" key="3">
    <source>
        <dbReference type="EMBL" id="KAL1605045.1"/>
    </source>
</evidence>
<keyword evidence="4" id="KW-1185">Reference proteome</keyword>
<dbReference type="Pfam" id="PF22939">
    <property type="entry name" value="WHD_GPIID"/>
    <property type="match status" value="1"/>
</dbReference>
<dbReference type="InterPro" id="IPR054471">
    <property type="entry name" value="GPIID_WHD"/>
</dbReference>
<dbReference type="EMBL" id="JAKJXO020000005">
    <property type="protein sequence ID" value="KAL1605045.1"/>
    <property type="molecule type" value="Genomic_DNA"/>
</dbReference>
<dbReference type="Pfam" id="PF24883">
    <property type="entry name" value="NPHP3_N"/>
    <property type="match status" value="1"/>
</dbReference>
<protein>
    <recommendedName>
        <fullName evidence="2">NACHT domain-containing protein</fullName>
    </recommendedName>
</protein>
<dbReference type="PANTHER" id="PTHR10039">
    <property type="entry name" value="AMELOGENIN"/>
    <property type="match status" value="1"/>
</dbReference>
<dbReference type="InterPro" id="IPR056884">
    <property type="entry name" value="NPHP3-like_N"/>
</dbReference>
<reference evidence="3 4" key="1">
    <citation type="submission" date="2024-02" db="EMBL/GenBank/DDBJ databases">
        <title>De novo assembly and annotation of 12 fungi associated with fruit tree decline syndrome in Ontario, Canada.</title>
        <authorList>
            <person name="Sulman M."/>
            <person name="Ellouze W."/>
            <person name="Ilyukhin E."/>
        </authorList>
    </citation>
    <scope>NUCLEOTIDE SEQUENCE [LARGE SCALE GENOMIC DNA]</scope>
    <source>
        <strain evidence="3 4">M42-189</strain>
    </source>
</reference>
<dbReference type="SUPFAM" id="SSF52540">
    <property type="entry name" value="P-loop containing nucleoside triphosphate hydrolases"/>
    <property type="match status" value="1"/>
</dbReference>
<dbReference type="Gene3D" id="3.40.50.300">
    <property type="entry name" value="P-loop containing nucleotide triphosphate hydrolases"/>
    <property type="match status" value="1"/>
</dbReference>
<proteinExistence type="predicted"/>
<keyword evidence="1" id="KW-0677">Repeat</keyword>